<keyword evidence="4" id="KW-0805">Transcription regulation</keyword>
<evidence type="ECO:0000256" key="13">
    <source>
        <dbReference type="SAM" id="MobiDB-lite"/>
    </source>
</evidence>
<reference evidence="16" key="1">
    <citation type="journal article" date="2002" name="Science">
        <title>The draft genome of Ciona intestinalis: insights into chordate and vertebrate origins.</title>
        <authorList>
            <person name="Dehal P."/>
            <person name="Satou Y."/>
            <person name="Campbell R.K."/>
            <person name="Chapman J."/>
            <person name="Degnan B."/>
            <person name="De Tomaso A."/>
            <person name="Davidson B."/>
            <person name="Di Gregorio A."/>
            <person name="Gelpke M."/>
            <person name="Goodstein D.M."/>
            <person name="Harafuji N."/>
            <person name="Hastings K.E."/>
            <person name="Ho I."/>
            <person name="Hotta K."/>
            <person name="Huang W."/>
            <person name="Kawashima T."/>
            <person name="Lemaire P."/>
            <person name="Martinez D."/>
            <person name="Meinertzhagen I.A."/>
            <person name="Necula S."/>
            <person name="Nonaka M."/>
            <person name="Putnam N."/>
            <person name="Rash S."/>
            <person name="Saiga H."/>
            <person name="Satake M."/>
            <person name="Terry A."/>
            <person name="Yamada L."/>
            <person name="Wang H.G."/>
            <person name="Awazu S."/>
            <person name="Azumi K."/>
            <person name="Boore J."/>
            <person name="Branno M."/>
            <person name="Chin-Bow S."/>
            <person name="DeSantis R."/>
            <person name="Doyle S."/>
            <person name="Francino P."/>
            <person name="Keys D.N."/>
            <person name="Haga S."/>
            <person name="Hayashi H."/>
            <person name="Hino K."/>
            <person name="Imai K.S."/>
            <person name="Inaba K."/>
            <person name="Kano S."/>
            <person name="Kobayashi K."/>
            <person name="Kobayashi M."/>
            <person name="Lee B.I."/>
            <person name="Makabe K.W."/>
            <person name="Manohar C."/>
            <person name="Matassi G."/>
            <person name="Medina M."/>
            <person name="Mochizuki Y."/>
            <person name="Mount S."/>
            <person name="Morishita T."/>
            <person name="Miura S."/>
            <person name="Nakayama A."/>
            <person name="Nishizaka S."/>
            <person name="Nomoto H."/>
            <person name="Ohta F."/>
            <person name="Oishi K."/>
            <person name="Rigoutsos I."/>
            <person name="Sano M."/>
            <person name="Sasaki A."/>
            <person name="Sasakura Y."/>
            <person name="Shoguchi E."/>
            <person name="Shin-i T."/>
            <person name="Spagnuolo A."/>
            <person name="Stainier D."/>
            <person name="Suzuki M.M."/>
            <person name="Tassy O."/>
            <person name="Takatori N."/>
            <person name="Tokuoka M."/>
            <person name="Yagi K."/>
            <person name="Yoshizaki F."/>
            <person name="Wada S."/>
            <person name="Zhang C."/>
            <person name="Hyatt P.D."/>
            <person name="Larimer F."/>
            <person name="Detter C."/>
            <person name="Doggett N."/>
            <person name="Glavina T."/>
            <person name="Hawkins T."/>
            <person name="Richardson P."/>
            <person name="Lucas S."/>
            <person name="Kohara Y."/>
            <person name="Levine M."/>
            <person name="Satoh N."/>
            <person name="Rokhsar D.S."/>
        </authorList>
    </citation>
    <scope>NUCLEOTIDE SEQUENCE [LARGE SCALE GENOMIC DNA]</scope>
</reference>
<dbReference type="OrthoDB" id="653904at2759"/>
<dbReference type="CDD" id="cd22906">
    <property type="entry name" value="HFD_DRAP1"/>
    <property type="match status" value="1"/>
</dbReference>
<evidence type="ECO:0000256" key="11">
    <source>
        <dbReference type="ARBA" id="ARBA00077179"/>
    </source>
</evidence>
<dbReference type="Proteomes" id="UP000008144">
    <property type="component" value="Chromosome 11"/>
</dbReference>
<evidence type="ECO:0000256" key="6">
    <source>
        <dbReference type="ARBA" id="ARBA00023163"/>
    </source>
</evidence>
<dbReference type="InterPro" id="IPR009072">
    <property type="entry name" value="Histone-fold"/>
</dbReference>
<evidence type="ECO:0000256" key="1">
    <source>
        <dbReference type="ARBA" id="ARBA00004123"/>
    </source>
</evidence>
<evidence type="ECO:0000256" key="9">
    <source>
        <dbReference type="ARBA" id="ARBA00066085"/>
    </source>
</evidence>
<dbReference type="GeneTree" id="ENSGT00390000012424"/>
<evidence type="ECO:0000256" key="2">
    <source>
        <dbReference type="ARBA" id="ARBA00022491"/>
    </source>
</evidence>
<sequence>MPSKKKKYNSRFPPARIKKIMQTDEEIGKVSAAVPVLISKCLEMFLASILQHTGEVTKGKHAKTMSTSHLRECIQTVSMFDFLKDVVNSIPETQNEEEGIVQPTTEGQDDSKARSKPQQGVANKRLKLVKSESDLEIETDSDEKDGEIKKVKNTHISQTSIQTSLSVQGVSAPVGNQNKFHIPLENVLTTGAHVVQRVSSEDESLTGNPPHMIPQNPVDMTYQTLNTMHRPKPNSGVADHKEPPHKPNSFEPPLHPVRQHSQSDYRPTYGNGIAYPTEDTNRIVDFSYPYNPMSEHTRGLASSIHPAGGTSKSRSHLSEQDDYDI</sequence>
<dbReference type="PANTHER" id="PTHR10252">
    <property type="entry name" value="HISTONE-LIKE TRANSCRIPTION FACTOR CCAAT-RELATED"/>
    <property type="match status" value="1"/>
</dbReference>
<dbReference type="OMA" id="KHAKTMS"/>
<dbReference type="AlphaFoldDB" id="H2XVZ1"/>
<keyword evidence="5" id="KW-0238">DNA-binding</keyword>
<dbReference type="InterPro" id="IPR050568">
    <property type="entry name" value="Transcr_DNA_Rep_Reg"/>
</dbReference>
<evidence type="ECO:0000259" key="14">
    <source>
        <dbReference type="Pfam" id="PF00808"/>
    </source>
</evidence>
<evidence type="ECO:0000256" key="10">
    <source>
        <dbReference type="ARBA" id="ARBA00072760"/>
    </source>
</evidence>
<keyword evidence="3" id="KW-0597">Phosphoprotein</keyword>
<dbReference type="GO" id="GO:0000122">
    <property type="term" value="P:negative regulation of transcription by RNA polymerase II"/>
    <property type="evidence" value="ECO:0007669"/>
    <property type="project" value="UniProtKB-ARBA"/>
</dbReference>
<keyword evidence="2" id="KW-0678">Repressor</keyword>
<dbReference type="Pfam" id="PF00808">
    <property type="entry name" value="CBFD_NFYB_HMF"/>
    <property type="match status" value="1"/>
</dbReference>
<protein>
    <recommendedName>
        <fullName evidence="10">Dr1-associated corepressor</fullName>
    </recommendedName>
    <alternativeName>
        <fullName evidence="11">Dr1-associated protein 1</fullName>
    </alternativeName>
    <alternativeName>
        <fullName evidence="12">Negative cofactor 2-alpha</fullName>
    </alternativeName>
</protein>
<evidence type="ECO:0000313" key="15">
    <source>
        <dbReference type="Ensembl" id="ENSCINP00000033825.1"/>
    </source>
</evidence>
<accession>A0A1W2W762</accession>
<evidence type="ECO:0000256" key="8">
    <source>
        <dbReference type="ARBA" id="ARBA00061393"/>
    </source>
</evidence>
<dbReference type="GO" id="GO:0001046">
    <property type="term" value="F:core promoter sequence-specific DNA binding"/>
    <property type="evidence" value="ECO:0000318"/>
    <property type="project" value="GO_Central"/>
</dbReference>
<dbReference type="GO" id="GO:0046982">
    <property type="term" value="F:protein heterodimerization activity"/>
    <property type="evidence" value="ECO:0007669"/>
    <property type="project" value="InterPro"/>
</dbReference>
<comment type="similarity">
    <text evidence="8">Belongs to the NC2 alpha/DRAP1 family.</text>
</comment>
<dbReference type="GO" id="GO:0016251">
    <property type="term" value="F:RNA polymerase II general transcription initiation factor activity"/>
    <property type="evidence" value="ECO:0000318"/>
    <property type="project" value="GO_Central"/>
</dbReference>
<reference evidence="15" key="2">
    <citation type="journal article" date="2008" name="Genome Biol.">
        <title>Improved genome assembly and evidence-based global gene model set for the chordate Ciona intestinalis: new insight into intron and operon populations.</title>
        <authorList>
            <person name="Satou Y."/>
            <person name="Mineta K."/>
            <person name="Ogasawara M."/>
            <person name="Sasakura Y."/>
            <person name="Shoguchi E."/>
            <person name="Ueno K."/>
            <person name="Yamada L."/>
            <person name="Matsumoto J."/>
            <person name="Wasserscheid J."/>
            <person name="Dewar K."/>
            <person name="Wiley G.B."/>
            <person name="Macmil S.L."/>
            <person name="Roe B.A."/>
            <person name="Zeller R.W."/>
            <person name="Hastings K.E."/>
            <person name="Lemaire P."/>
            <person name="Lindquist E."/>
            <person name="Endo T."/>
            <person name="Hotta K."/>
            <person name="Inaba K."/>
        </authorList>
    </citation>
    <scope>NUCLEOTIDE SEQUENCE [LARGE SCALE GENOMIC DNA]</scope>
    <source>
        <strain evidence="15">wild type</strain>
    </source>
</reference>
<dbReference type="SUPFAM" id="SSF47113">
    <property type="entry name" value="Histone-fold"/>
    <property type="match status" value="1"/>
</dbReference>
<dbReference type="GeneID" id="100186645"/>
<dbReference type="GO" id="GO:0006366">
    <property type="term" value="P:transcription by RNA polymerase II"/>
    <property type="evidence" value="ECO:0000318"/>
    <property type="project" value="GO_Central"/>
</dbReference>
<dbReference type="HOGENOM" id="CLU_855153_0_0_1"/>
<dbReference type="STRING" id="7719.ENSCINP00000033825"/>
<dbReference type="GO" id="GO:0005634">
    <property type="term" value="C:nucleus"/>
    <property type="evidence" value="ECO:0000318"/>
    <property type="project" value="GO_Central"/>
</dbReference>
<feature type="domain" description="Transcription factor CBF/NF-Y/archaeal histone" evidence="14">
    <location>
        <begin position="11"/>
        <end position="74"/>
    </location>
</feature>
<evidence type="ECO:0000256" key="12">
    <source>
        <dbReference type="ARBA" id="ARBA00078501"/>
    </source>
</evidence>
<keyword evidence="6" id="KW-0804">Transcription</keyword>
<reference evidence="15" key="4">
    <citation type="submission" date="2025-09" db="UniProtKB">
        <authorList>
            <consortium name="Ensembl"/>
        </authorList>
    </citation>
    <scope>IDENTIFICATION</scope>
</reference>
<dbReference type="Ensembl" id="ENSCINT00000033078.1">
    <property type="protein sequence ID" value="ENSCINP00000033825.1"/>
    <property type="gene ID" value="ENSCING00000025006.1"/>
</dbReference>
<comment type="subcellular location">
    <subcellularLocation>
        <location evidence="1">Nucleus</location>
    </subcellularLocation>
</comment>
<dbReference type="EMBL" id="EAAA01000789">
    <property type="status" value="NOT_ANNOTATED_CDS"/>
    <property type="molecule type" value="Genomic_DNA"/>
</dbReference>
<dbReference type="Gene3D" id="1.10.20.10">
    <property type="entry name" value="Histone, subunit A"/>
    <property type="match status" value="1"/>
</dbReference>
<evidence type="ECO:0000256" key="5">
    <source>
        <dbReference type="ARBA" id="ARBA00023125"/>
    </source>
</evidence>
<accession>H2XVZ1</accession>
<feature type="region of interest" description="Disordered" evidence="13">
    <location>
        <begin position="293"/>
        <end position="325"/>
    </location>
</feature>
<dbReference type="FunFam" id="1.10.20.10:FF:000032">
    <property type="entry name" value="dr1-associated corepressor isoform X1"/>
    <property type="match status" value="1"/>
</dbReference>
<dbReference type="InParanoid" id="H2XVZ1"/>
<name>H2XVZ1_CIOIN</name>
<evidence type="ECO:0000256" key="4">
    <source>
        <dbReference type="ARBA" id="ARBA00023015"/>
    </source>
</evidence>
<keyword evidence="7" id="KW-0539">Nucleus</keyword>
<dbReference type="GO" id="GO:0017054">
    <property type="term" value="C:negative cofactor 2 complex"/>
    <property type="evidence" value="ECO:0000318"/>
    <property type="project" value="GO_Central"/>
</dbReference>
<feature type="region of interest" description="Disordered" evidence="13">
    <location>
        <begin position="92"/>
        <end position="124"/>
    </location>
</feature>
<feature type="region of interest" description="Disordered" evidence="13">
    <location>
        <begin position="231"/>
        <end position="269"/>
    </location>
</feature>
<proteinExistence type="inferred from homology"/>
<dbReference type="InterPro" id="IPR003958">
    <property type="entry name" value="CBFA_NFYB_domain"/>
</dbReference>
<dbReference type="RefSeq" id="XP_026692485.1">
    <property type="nucleotide sequence ID" value="XM_026836684.1"/>
</dbReference>
<organism evidence="15 16">
    <name type="scientific">Ciona intestinalis</name>
    <name type="common">Transparent sea squirt</name>
    <name type="synonym">Ascidia intestinalis</name>
    <dbReference type="NCBI Taxonomy" id="7719"/>
    <lineage>
        <taxon>Eukaryota</taxon>
        <taxon>Metazoa</taxon>
        <taxon>Chordata</taxon>
        <taxon>Tunicata</taxon>
        <taxon>Ascidiacea</taxon>
        <taxon>Phlebobranchia</taxon>
        <taxon>Cionidae</taxon>
        <taxon>Ciona</taxon>
    </lineage>
</organism>
<evidence type="ECO:0000313" key="16">
    <source>
        <dbReference type="Proteomes" id="UP000008144"/>
    </source>
</evidence>
<evidence type="ECO:0000256" key="7">
    <source>
        <dbReference type="ARBA" id="ARBA00023242"/>
    </source>
</evidence>
<dbReference type="PANTHER" id="PTHR10252:SF5">
    <property type="entry name" value="DR1-ASSOCIATED COREPRESSOR"/>
    <property type="match status" value="1"/>
</dbReference>
<gene>
    <name evidence="15" type="primary">LOC100186645</name>
</gene>
<evidence type="ECO:0000256" key="3">
    <source>
        <dbReference type="ARBA" id="ARBA00022553"/>
    </source>
</evidence>
<comment type="subunit">
    <text evidence="9">Heterodimer with DR1. Binds BTAF1.</text>
</comment>
<dbReference type="KEGG" id="cin:100186645"/>
<keyword evidence="16" id="KW-1185">Reference proteome</keyword>
<reference evidence="15" key="3">
    <citation type="submission" date="2025-08" db="UniProtKB">
        <authorList>
            <consortium name="Ensembl"/>
        </authorList>
    </citation>
    <scope>IDENTIFICATION</scope>
</reference>